<dbReference type="PANTHER" id="PTHR24220:SF86">
    <property type="entry name" value="ABC TRANSPORTER ABCH.1"/>
    <property type="match status" value="1"/>
</dbReference>
<dbReference type="GO" id="GO:0005524">
    <property type="term" value="F:ATP binding"/>
    <property type="evidence" value="ECO:0007669"/>
    <property type="project" value="UniProtKB-KW"/>
</dbReference>
<comment type="similarity">
    <text evidence="4">Belongs to the ABC transporter superfamily. Macrolide exporter (TC 3.A.1.122) family.</text>
</comment>
<evidence type="ECO:0000313" key="7">
    <source>
        <dbReference type="Proteomes" id="UP000183569"/>
    </source>
</evidence>
<dbReference type="InterPro" id="IPR017871">
    <property type="entry name" value="ABC_transporter-like_CS"/>
</dbReference>
<comment type="caution">
    <text evidence="6">The sequence shown here is derived from an EMBL/GenBank/DDBJ whole genome shotgun (WGS) entry which is preliminary data.</text>
</comment>
<keyword evidence="3 6" id="KW-0067">ATP-binding</keyword>
<dbReference type="GO" id="GO:0005886">
    <property type="term" value="C:plasma membrane"/>
    <property type="evidence" value="ECO:0007669"/>
    <property type="project" value="TreeGrafter"/>
</dbReference>
<evidence type="ECO:0000256" key="2">
    <source>
        <dbReference type="ARBA" id="ARBA00022741"/>
    </source>
</evidence>
<dbReference type="SUPFAM" id="SSF52540">
    <property type="entry name" value="P-loop containing nucleoside triphosphate hydrolases"/>
    <property type="match status" value="1"/>
</dbReference>
<evidence type="ECO:0000256" key="1">
    <source>
        <dbReference type="ARBA" id="ARBA00022448"/>
    </source>
</evidence>
<dbReference type="GO" id="GO:1902495">
    <property type="term" value="C:transmembrane transporter complex"/>
    <property type="evidence" value="ECO:0007669"/>
    <property type="project" value="UniProtKB-ARBA"/>
</dbReference>
<evidence type="ECO:0000256" key="3">
    <source>
        <dbReference type="ARBA" id="ARBA00022840"/>
    </source>
</evidence>
<dbReference type="GO" id="GO:0022857">
    <property type="term" value="F:transmembrane transporter activity"/>
    <property type="evidence" value="ECO:0007669"/>
    <property type="project" value="TreeGrafter"/>
</dbReference>
<feature type="domain" description="ABC transporter" evidence="5">
    <location>
        <begin position="25"/>
        <end position="248"/>
    </location>
</feature>
<evidence type="ECO:0000256" key="4">
    <source>
        <dbReference type="ARBA" id="ARBA00038388"/>
    </source>
</evidence>
<dbReference type="InterPro" id="IPR015854">
    <property type="entry name" value="ABC_transpr_LolD-like"/>
</dbReference>
<reference evidence="6 7" key="1">
    <citation type="submission" date="2016-10" db="EMBL/GenBank/DDBJ databases">
        <authorList>
            <person name="Varghese N."/>
            <person name="Submissions S."/>
        </authorList>
    </citation>
    <scope>NUCLEOTIDE SEQUENCE [LARGE SCALE GENOMIC DNA]</scope>
    <source>
        <strain evidence="6 7">CGMCC 1.12102</strain>
    </source>
</reference>
<dbReference type="InterPro" id="IPR017911">
    <property type="entry name" value="MacB-like_ATP-bd"/>
</dbReference>
<dbReference type="PANTHER" id="PTHR24220">
    <property type="entry name" value="IMPORT ATP-BINDING PROTEIN"/>
    <property type="match status" value="1"/>
</dbReference>
<evidence type="ECO:0000313" key="6">
    <source>
        <dbReference type="EMBL" id="SCX61517.1"/>
    </source>
</evidence>
<dbReference type="EMBL" id="FMUI01000017">
    <property type="protein sequence ID" value="SCX61517.1"/>
    <property type="molecule type" value="Genomic_DNA"/>
</dbReference>
<dbReference type="GO" id="GO:0016887">
    <property type="term" value="F:ATP hydrolysis activity"/>
    <property type="evidence" value="ECO:0007669"/>
    <property type="project" value="InterPro"/>
</dbReference>
<accession>A0A1G4Z764</accession>
<evidence type="ECO:0000259" key="5">
    <source>
        <dbReference type="PROSITE" id="PS50893"/>
    </source>
</evidence>
<dbReference type="PROSITE" id="PS50893">
    <property type="entry name" value="ABC_TRANSPORTER_2"/>
    <property type="match status" value="1"/>
</dbReference>
<sequence>MANMERLHDSGISETHHTTSGADLIRLDSVTYSYAAGAARQTILHNISLSIPSGQSCAIVGASGSGKSTLLNLLGLLDTPTSGRVMFHGEDMSRCGADARATARNHIIGFVFQSFNLLPRLTALDNVALPLLYRGVLRHEAQEAARKQLQRVGLSERAHHRPADLSGGQRQRVAIARALVGEPALLLADEPTGNLDSQNAADIIDLLLALNRDSGTTLVLVTHDDAIARRMSRCIQVADGRINEATHV</sequence>
<dbReference type="InterPro" id="IPR003439">
    <property type="entry name" value="ABC_transporter-like_ATP-bd"/>
</dbReference>
<name>A0A1G4Z764_9ENTR</name>
<dbReference type="PROSITE" id="PS00211">
    <property type="entry name" value="ABC_TRANSPORTER_1"/>
    <property type="match status" value="1"/>
</dbReference>
<dbReference type="SMART" id="SM00382">
    <property type="entry name" value="AAA"/>
    <property type="match status" value="1"/>
</dbReference>
<dbReference type="CDD" id="cd03255">
    <property type="entry name" value="ABC_MJ0796_LolCDE_FtsE"/>
    <property type="match status" value="1"/>
</dbReference>
<gene>
    <name evidence="6" type="ORF">SAMN02927897_04137</name>
</gene>
<protein>
    <submittedName>
        <fullName evidence="6">Putative ABC transport system ATP-binding protein</fullName>
    </submittedName>
</protein>
<dbReference type="InterPro" id="IPR003593">
    <property type="entry name" value="AAA+_ATPase"/>
</dbReference>
<dbReference type="AlphaFoldDB" id="A0A1G4Z764"/>
<dbReference type="Pfam" id="PF00005">
    <property type="entry name" value="ABC_tran"/>
    <property type="match status" value="1"/>
</dbReference>
<dbReference type="Gene3D" id="3.40.50.300">
    <property type="entry name" value="P-loop containing nucleotide triphosphate hydrolases"/>
    <property type="match status" value="1"/>
</dbReference>
<dbReference type="Proteomes" id="UP000183569">
    <property type="component" value="Unassembled WGS sequence"/>
</dbReference>
<dbReference type="FunFam" id="3.40.50.300:FF:000032">
    <property type="entry name" value="Export ABC transporter ATP-binding protein"/>
    <property type="match status" value="1"/>
</dbReference>
<keyword evidence="1" id="KW-0813">Transport</keyword>
<dbReference type="InterPro" id="IPR027417">
    <property type="entry name" value="P-loop_NTPase"/>
</dbReference>
<proteinExistence type="inferred from homology"/>
<organism evidence="6 7">
    <name type="scientific">Kosakonia sacchari</name>
    <dbReference type="NCBI Taxonomy" id="1158459"/>
    <lineage>
        <taxon>Bacteria</taxon>
        <taxon>Pseudomonadati</taxon>
        <taxon>Pseudomonadota</taxon>
        <taxon>Gammaproteobacteria</taxon>
        <taxon>Enterobacterales</taxon>
        <taxon>Enterobacteriaceae</taxon>
        <taxon>Kosakonia</taxon>
    </lineage>
</organism>
<keyword evidence="2" id="KW-0547">Nucleotide-binding</keyword>